<dbReference type="InterPro" id="IPR041497">
    <property type="entry name" value="Thump-like"/>
</dbReference>
<dbReference type="AlphaFoldDB" id="A0A9X2EZZ4"/>
<dbReference type="SUPFAM" id="SSF53335">
    <property type="entry name" value="S-adenosyl-L-methionine-dependent methyltransferases"/>
    <property type="match status" value="1"/>
</dbReference>
<evidence type="ECO:0000313" key="3">
    <source>
        <dbReference type="Proteomes" id="UP001155182"/>
    </source>
</evidence>
<feature type="domain" description="THUMP-like" evidence="1">
    <location>
        <begin position="328"/>
        <end position="401"/>
    </location>
</feature>
<dbReference type="Proteomes" id="UP001155182">
    <property type="component" value="Unassembled WGS sequence"/>
</dbReference>
<comment type="caution">
    <text evidence="2">The sequence shown here is derived from an EMBL/GenBank/DDBJ whole genome shotgun (WGS) entry which is preliminary data.</text>
</comment>
<dbReference type="GO" id="GO:0008168">
    <property type="term" value="F:methyltransferase activity"/>
    <property type="evidence" value="ECO:0007669"/>
    <property type="project" value="UniProtKB-KW"/>
</dbReference>
<dbReference type="Pfam" id="PF18096">
    <property type="entry name" value="Thump_like"/>
    <property type="match status" value="1"/>
</dbReference>
<accession>A0A9X2EZZ4</accession>
<keyword evidence="3" id="KW-1185">Reference proteome</keyword>
<dbReference type="CDD" id="cd02440">
    <property type="entry name" value="AdoMet_MTases"/>
    <property type="match status" value="1"/>
</dbReference>
<dbReference type="GO" id="GO:0032259">
    <property type="term" value="P:methylation"/>
    <property type="evidence" value="ECO:0007669"/>
    <property type="project" value="UniProtKB-KW"/>
</dbReference>
<keyword evidence="2" id="KW-0808">Transferase</keyword>
<evidence type="ECO:0000259" key="1">
    <source>
        <dbReference type="Pfam" id="PF18096"/>
    </source>
</evidence>
<reference evidence="2" key="1">
    <citation type="submission" date="2022-06" db="EMBL/GenBank/DDBJ databases">
        <title>Solitalea sp. MAHUQ-68 isolated from rhizospheric soil.</title>
        <authorList>
            <person name="Huq M.A."/>
        </authorList>
    </citation>
    <scope>NUCLEOTIDE SEQUENCE</scope>
    <source>
        <strain evidence="2">MAHUQ-68</strain>
    </source>
</reference>
<dbReference type="Gene3D" id="1.10.10.1110">
    <property type="entry name" value="Methyltransferase PG1098, N-terminal domain"/>
    <property type="match status" value="1"/>
</dbReference>
<evidence type="ECO:0000313" key="2">
    <source>
        <dbReference type="EMBL" id="MCO4291696.1"/>
    </source>
</evidence>
<proteinExistence type="predicted"/>
<dbReference type="Gene3D" id="3.40.50.150">
    <property type="entry name" value="Vaccinia Virus protein VP39"/>
    <property type="match status" value="1"/>
</dbReference>
<dbReference type="Pfam" id="PF03602">
    <property type="entry name" value="Cons_hypoth95"/>
    <property type="match status" value="1"/>
</dbReference>
<organism evidence="2 3">
    <name type="scientific">Solitalea agri</name>
    <dbReference type="NCBI Taxonomy" id="2953739"/>
    <lineage>
        <taxon>Bacteria</taxon>
        <taxon>Pseudomonadati</taxon>
        <taxon>Bacteroidota</taxon>
        <taxon>Sphingobacteriia</taxon>
        <taxon>Sphingobacteriales</taxon>
        <taxon>Sphingobacteriaceae</taxon>
        <taxon>Solitalea</taxon>
    </lineage>
</organism>
<protein>
    <submittedName>
        <fullName evidence="2">Class I SAM-dependent methyltransferase</fullName>
    </submittedName>
</protein>
<name>A0A9X2EZZ4_9SPHI</name>
<sequence length="403" mass="46050">MNIAEFELLRQNEVREIIKKNIEVDSLKFALSYRSQTVPAHLISTQIKYLQKAKHKLPSYYNALCVIPPISYEQSSSEATASLKKETGELCLDLTCGLGVDSFYFSKNFNKVISLEMNPLLAAITQYNFNLLGAENIKVFNQKAEDFLAAYTGEKFDLIFVDPARRDDQQGRVFLFEDCSPNLYEILPLVSKLTRKLIVKASPLFDNAEAWKKFSLMSSLSVVSVDNECKELLMTFDFENSPSLLTEKILLNRKGIDSTYIFNKTESNEHQLPVASSSTYLLEPDVAFYKARVNIQLFNKYFPSLKVSFEQIDGYFFTNEEVSREFPGRVFRIIEEIDFQPKALKMLLKTKGIKKANISKRNFPLSVEEIRKALNLGDGGNVYLFFAKNRLGDHKVIITERGS</sequence>
<dbReference type="RefSeq" id="WP_252585926.1">
    <property type="nucleotide sequence ID" value="NZ_JAMWYS010000006.1"/>
</dbReference>
<keyword evidence="2" id="KW-0489">Methyltransferase</keyword>
<gene>
    <name evidence="2" type="ORF">NF867_02320</name>
</gene>
<dbReference type="InterPro" id="IPR029063">
    <property type="entry name" value="SAM-dependent_MTases_sf"/>
</dbReference>
<dbReference type="EMBL" id="JAMWYS010000006">
    <property type="protein sequence ID" value="MCO4291696.1"/>
    <property type="molecule type" value="Genomic_DNA"/>
</dbReference>